<dbReference type="GO" id="GO:0003677">
    <property type="term" value="F:DNA binding"/>
    <property type="evidence" value="ECO:0007669"/>
    <property type="project" value="UniProtKB-UniRule"/>
</dbReference>
<proteinExistence type="predicted"/>
<evidence type="ECO:0000313" key="3">
    <source>
        <dbReference type="EMBL" id="OGF99690.1"/>
    </source>
</evidence>
<dbReference type="Proteomes" id="UP000177396">
    <property type="component" value="Unassembled WGS sequence"/>
</dbReference>
<dbReference type="PROSITE" id="PS51740">
    <property type="entry name" value="SPOVT_ABRB"/>
    <property type="match status" value="1"/>
</dbReference>
<dbReference type="AlphaFoldDB" id="A0A1F5YHN3"/>
<gene>
    <name evidence="3" type="ORF">A2153_00535</name>
</gene>
<dbReference type="Pfam" id="PF04014">
    <property type="entry name" value="MazE_antitoxin"/>
    <property type="match status" value="1"/>
</dbReference>
<name>A0A1F5YHN3_9BACT</name>
<dbReference type="SUPFAM" id="SSF89447">
    <property type="entry name" value="AbrB/MazE/MraZ-like"/>
    <property type="match status" value="1"/>
</dbReference>
<feature type="domain" description="SpoVT-AbrB" evidence="2">
    <location>
        <begin position="2"/>
        <end position="47"/>
    </location>
</feature>
<evidence type="ECO:0000256" key="1">
    <source>
        <dbReference type="PROSITE-ProRule" id="PRU01076"/>
    </source>
</evidence>
<keyword evidence="1" id="KW-0238">DNA-binding</keyword>
<organism evidence="3 4">
    <name type="scientific">Candidatus Gottesmanbacteria bacterium RBG_16_38_7b</name>
    <dbReference type="NCBI Taxonomy" id="1798372"/>
    <lineage>
        <taxon>Bacteria</taxon>
        <taxon>Candidatus Gottesmaniibacteriota</taxon>
    </lineage>
</organism>
<dbReference type="EMBL" id="MFJB01000054">
    <property type="protein sequence ID" value="OGF99690.1"/>
    <property type="molecule type" value="Genomic_DNA"/>
</dbReference>
<dbReference type="InterPro" id="IPR007159">
    <property type="entry name" value="SpoVT-AbrB_dom"/>
</dbReference>
<dbReference type="Gene3D" id="2.10.260.10">
    <property type="match status" value="1"/>
</dbReference>
<evidence type="ECO:0000259" key="2">
    <source>
        <dbReference type="PROSITE" id="PS51740"/>
    </source>
</evidence>
<comment type="caution">
    <text evidence="3">The sequence shown here is derived from an EMBL/GenBank/DDBJ whole genome shotgun (WGS) entry which is preliminary data.</text>
</comment>
<dbReference type="SMART" id="SM00966">
    <property type="entry name" value="SpoVT_AbrB"/>
    <property type="match status" value="1"/>
</dbReference>
<evidence type="ECO:0000313" key="4">
    <source>
        <dbReference type="Proteomes" id="UP000177396"/>
    </source>
</evidence>
<dbReference type="InterPro" id="IPR037914">
    <property type="entry name" value="SpoVT-AbrB_sf"/>
</dbReference>
<reference evidence="3 4" key="1">
    <citation type="journal article" date="2016" name="Nat. Commun.">
        <title>Thousands of microbial genomes shed light on interconnected biogeochemical processes in an aquifer system.</title>
        <authorList>
            <person name="Anantharaman K."/>
            <person name="Brown C.T."/>
            <person name="Hug L.A."/>
            <person name="Sharon I."/>
            <person name="Castelle C.J."/>
            <person name="Probst A.J."/>
            <person name="Thomas B.C."/>
            <person name="Singh A."/>
            <person name="Wilkins M.J."/>
            <person name="Karaoz U."/>
            <person name="Brodie E.L."/>
            <person name="Williams K.H."/>
            <person name="Hubbard S.S."/>
            <person name="Banfield J.F."/>
        </authorList>
    </citation>
    <scope>NUCLEOTIDE SEQUENCE [LARGE SCALE GENOMIC DNA]</scope>
</reference>
<accession>A0A1F5YHN3</accession>
<sequence length="83" mass="9162">MVYTVAVTSQGQVSIPIDVQRKLGFKKNGKASLKVEGSKIIIEPVSDFMSLKGSLESSKKPLSSTQIHDRFSRYLSSKNRSSE</sequence>
<protein>
    <recommendedName>
        <fullName evidence="2">SpoVT-AbrB domain-containing protein</fullName>
    </recommendedName>
</protein>